<evidence type="ECO:0008006" key="3">
    <source>
        <dbReference type="Google" id="ProtNLM"/>
    </source>
</evidence>
<proteinExistence type="predicted"/>
<dbReference type="EMBL" id="JAEOAH010000004">
    <property type="protein sequence ID" value="MBK3494164.1"/>
    <property type="molecule type" value="Genomic_DNA"/>
</dbReference>
<evidence type="ECO:0000313" key="2">
    <source>
        <dbReference type="Proteomes" id="UP000618943"/>
    </source>
</evidence>
<accession>A0ABS1H425</accession>
<evidence type="ECO:0000313" key="1">
    <source>
        <dbReference type="EMBL" id="MBK3494164.1"/>
    </source>
</evidence>
<keyword evidence="2" id="KW-1185">Reference proteome</keyword>
<comment type="caution">
    <text evidence="1">The sequence shown here is derived from an EMBL/GenBank/DDBJ whole genome shotgun (WGS) entry which is preliminary data.</text>
</comment>
<organism evidence="1 2">
    <name type="scientific">Viridibacillus soli</name>
    <dbReference type="NCBI Taxonomy" id="2798301"/>
    <lineage>
        <taxon>Bacteria</taxon>
        <taxon>Bacillati</taxon>
        <taxon>Bacillota</taxon>
        <taxon>Bacilli</taxon>
        <taxon>Bacillales</taxon>
        <taxon>Caryophanaceae</taxon>
        <taxon>Viridibacillus</taxon>
    </lineage>
</organism>
<protein>
    <recommendedName>
        <fullName evidence="3">DUF4030 domain-containing protein</fullName>
    </recommendedName>
</protein>
<reference evidence="1 2" key="1">
    <citation type="submission" date="2020-12" db="EMBL/GenBank/DDBJ databases">
        <title>YIM B01967 draft genome.</title>
        <authorList>
            <person name="Yan X."/>
        </authorList>
    </citation>
    <scope>NUCLEOTIDE SEQUENCE [LARGE SCALE GENOMIC DNA]</scope>
    <source>
        <strain evidence="1 2">YIM B01967</strain>
    </source>
</reference>
<dbReference type="RefSeq" id="WP_200748142.1">
    <property type="nucleotide sequence ID" value="NZ_JAEOAH010000004.1"/>
</dbReference>
<name>A0ABS1H425_9BACL</name>
<gene>
    <name evidence="1" type="ORF">JFL43_04685</name>
</gene>
<dbReference type="Proteomes" id="UP000618943">
    <property type="component" value="Unassembled WGS sequence"/>
</dbReference>
<sequence length="224" mass="25982">MKRTITLVGGLVCIVLAVIWFNKEDQDREVVQTFDSKREYSDEYLNKNAQMLTESIQTRLKDEHILDISSIGIHYKKKEIHIQVKGTQQYVDEVEKSIKEIVHEMAKETIFKDYSIIVYRQIIDNADQTSDQNKQLGKITMTIQASLKVKGYEEIENIMTEKLPNKLIINVYTSIEKSDSPNINRGKRIEEDIREALTEGTSPLIADNETLKVKVYTKNREKLN</sequence>